<keyword evidence="1" id="KW-0812">Transmembrane</keyword>
<dbReference type="GO" id="GO:0080120">
    <property type="term" value="P:CAAX-box protein maturation"/>
    <property type="evidence" value="ECO:0007669"/>
    <property type="project" value="UniProtKB-ARBA"/>
</dbReference>
<organism evidence="3 4">
    <name type="scientific">Lusitaniella coriacea LEGE 07157</name>
    <dbReference type="NCBI Taxonomy" id="945747"/>
    <lineage>
        <taxon>Bacteria</taxon>
        <taxon>Bacillati</taxon>
        <taxon>Cyanobacteriota</taxon>
        <taxon>Cyanophyceae</taxon>
        <taxon>Spirulinales</taxon>
        <taxon>Lusitaniellaceae</taxon>
        <taxon>Lusitaniella</taxon>
    </lineage>
</organism>
<feature type="transmembrane region" description="Helical" evidence="1">
    <location>
        <begin position="112"/>
        <end position="132"/>
    </location>
</feature>
<evidence type="ECO:0000259" key="2">
    <source>
        <dbReference type="Pfam" id="PF02517"/>
    </source>
</evidence>
<feature type="transmembrane region" description="Helical" evidence="1">
    <location>
        <begin position="39"/>
        <end position="58"/>
    </location>
</feature>
<reference evidence="3" key="1">
    <citation type="submission" date="2020-10" db="EMBL/GenBank/DDBJ databases">
        <authorList>
            <person name="Castelo-Branco R."/>
            <person name="Eusebio N."/>
            <person name="Adriana R."/>
            <person name="Vieira A."/>
            <person name="Brugerolle De Fraissinette N."/>
            <person name="Rezende De Castro R."/>
            <person name="Schneider M.P."/>
            <person name="Vasconcelos V."/>
            <person name="Leao P.N."/>
        </authorList>
    </citation>
    <scope>NUCLEOTIDE SEQUENCE</scope>
    <source>
        <strain evidence="3">LEGE 07157</strain>
    </source>
</reference>
<feature type="domain" description="CAAX prenyl protease 2/Lysostaphin resistance protein A-like" evidence="2">
    <location>
        <begin position="119"/>
        <end position="215"/>
    </location>
</feature>
<keyword evidence="1" id="KW-0472">Membrane</keyword>
<evidence type="ECO:0000313" key="3">
    <source>
        <dbReference type="EMBL" id="MBE9117770.1"/>
    </source>
</evidence>
<accession>A0A8J7DYZ2</accession>
<feature type="transmembrane region" description="Helical" evidence="1">
    <location>
        <begin position="179"/>
        <end position="198"/>
    </location>
</feature>
<sequence>MLANLDRRNALIALLLLVPVASFGVTMAVYIAPGQMGQLVFSLCKIWLLGLPLLWFFWHDRLKLSLPKRREWVAGISLGLVMFATILAVYGLWGQSGIDAIAVREKAQAVGIGSPTIYFFGALYFILINSLLEEIIWRWFVYRQWEILVPVKAAIILSAFCFTLHHIIALSAYLGWTMVILGSLGVFLAGVVWSWCYLTYRSIWVGYFSHILADLAIALVAWDILFT</sequence>
<feature type="transmembrane region" description="Helical" evidence="1">
    <location>
        <begin position="205"/>
        <end position="225"/>
    </location>
</feature>
<dbReference type="Pfam" id="PF02517">
    <property type="entry name" value="Rce1-like"/>
    <property type="match status" value="1"/>
</dbReference>
<proteinExistence type="predicted"/>
<evidence type="ECO:0000313" key="4">
    <source>
        <dbReference type="Proteomes" id="UP000654482"/>
    </source>
</evidence>
<keyword evidence="3" id="KW-0645">Protease</keyword>
<dbReference type="RefSeq" id="WP_194030857.1">
    <property type="nucleotide sequence ID" value="NZ_JADEWZ010000030.1"/>
</dbReference>
<feature type="transmembrane region" description="Helical" evidence="1">
    <location>
        <begin position="153"/>
        <end position="173"/>
    </location>
</feature>
<dbReference type="GO" id="GO:0004175">
    <property type="term" value="F:endopeptidase activity"/>
    <property type="evidence" value="ECO:0007669"/>
    <property type="project" value="UniProtKB-ARBA"/>
</dbReference>
<keyword evidence="4" id="KW-1185">Reference proteome</keyword>
<dbReference type="Proteomes" id="UP000654482">
    <property type="component" value="Unassembled WGS sequence"/>
</dbReference>
<dbReference type="InterPro" id="IPR003675">
    <property type="entry name" value="Rce1/LyrA-like_dom"/>
</dbReference>
<gene>
    <name evidence="3" type="ORF">IQ249_17875</name>
</gene>
<dbReference type="GO" id="GO:0008237">
    <property type="term" value="F:metallopeptidase activity"/>
    <property type="evidence" value="ECO:0007669"/>
    <property type="project" value="UniProtKB-KW"/>
</dbReference>
<dbReference type="AlphaFoldDB" id="A0A8J7DYZ2"/>
<keyword evidence="1" id="KW-1133">Transmembrane helix</keyword>
<protein>
    <submittedName>
        <fullName evidence="3">CPBP family intramembrane metalloprotease</fullName>
    </submittedName>
</protein>
<keyword evidence="3" id="KW-0482">Metalloprotease</keyword>
<comment type="caution">
    <text evidence="3">The sequence shown here is derived from an EMBL/GenBank/DDBJ whole genome shotgun (WGS) entry which is preliminary data.</text>
</comment>
<name>A0A8J7DYZ2_9CYAN</name>
<keyword evidence="3" id="KW-0378">Hydrolase</keyword>
<feature type="transmembrane region" description="Helical" evidence="1">
    <location>
        <begin position="12"/>
        <end position="33"/>
    </location>
</feature>
<evidence type="ECO:0000256" key="1">
    <source>
        <dbReference type="SAM" id="Phobius"/>
    </source>
</evidence>
<feature type="transmembrane region" description="Helical" evidence="1">
    <location>
        <begin position="70"/>
        <end position="92"/>
    </location>
</feature>
<dbReference type="EMBL" id="JADEWZ010000030">
    <property type="protein sequence ID" value="MBE9117770.1"/>
    <property type="molecule type" value="Genomic_DNA"/>
</dbReference>